<feature type="transmembrane region" description="Helical" evidence="8">
    <location>
        <begin position="519"/>
        <end position="536"/>
    </location>
</feature>
<dbReference type="GO" id="GO:0031410">
    <property type="term" value="C:cytoplasmic vesicle"/>
    <property type="evidence" value="ECO:0007669"/>
    <property type="project" value="TreeGrafter"/>
</dbReference>
<dbReference type="PANTHER" id="PTHR45755">
    <property type="match status" value="1"/>
</dbReference>
<evidence type="ECO:0000256" key="4">
    <source>
        <dbReference type="ARBA" id="ARBA00022692"/>
    </source>
</evidence>
<feature type="domain" description="Cation efflux protein transmembrane" evidence="10">
    <location>
        <begin position="301"/>
        <end position="544"/>
    </location>
</feature>
<feature type="transmembrane region" description="Helical" evidence="8">
    <location>
        <begin position="298"/>
        <end position="318"/>
    </location>
</feature>
<dbReference type="PANTHER" id="PTHR45755:SF4">
    <property type="entry name" value="ZINC TRANSPORTER 7"/>
    <property type="match status" value="1"/>
</dbReference>
<feature type="transmembrane region" description="Helical" evidence="8">
    <location>
        <begin position="487"/>
        <end position="507"/>
    </location>
</feature>
<dbReference type="GO" id="GO:0005789">
    <property type="term" value="C:endoplasmic reticulum membrane"/>
    <property type="evidence" value="ECO:0007669"/>
    <property type="project" value="UniProtKB-SubCell"/>
</dbReference>
<evidence type="ECO:0000256" key="5">
    <source>
        <dbReference type="ARBA" id="ARBA00022989"/>
    </source>
</evidence>
<dbReference type="InterPro" id="IPR002524">
    <property type="entry name" value="Cation_efflux"/>
</dbReference>
<evidence type="ECO:0000256" key="2">
    <source>
        <dbReference type="ARBA" id="ARBA00008873"/>
    </source>
</evidence>
<dbReference type="GO" id="GO:0005385">
    <property type="term" value="F:zinc ion transmembrane transporter activity"/>
    <property type="evidence" value="ECO:0007669"/>
    <property type="project" value="UniProtKB-UniRule"/>
</dbReference>
<protein>
    <recommendedName>
        <fullName evidence="8">Zinc transporter</fullName>
    </recommendedName>
</protein>
<dbReference type="KEGG" id="ctp:CTRG_03775"/>
<dbReference type="HOGENOM" id="CLU_013430_11_1_1"/>
<feature type="transmembrane region" description="Helical" evidence="8">
    <location>
        <begin position="179"/>
        <end position="195"/>
    </location>
</feature>
<keyword evidence="7 8" id="KW-0472">Membrane</keyword>
<dbReference type="STRING" id="294747.C5MDM3"/>
<keyword evidence="4 8" id="KW-0812">Transmembrane</keyword>
<evidence type="ECO:0000313" key="12">
    <source>
        <dbReference type="Proteomes" id="UP000002037"/>
    </source>
</evidence>
<feature type="compositionally biased region" description="Basic and acidic residues" evidence="9">
    <location>
        <begin position="439"/>
        <end position="476"/>
    </location>
</feature>
<accession>C5MDM3</accession>
<feature type="region of interest" description="Disordered" evidence="9">
    <location>
        <begin position="431"/>
        <end position="476"/>
    </location>
</feature>
<dbReference type="eggNOG" id="KOG1484">
    <property type="taxonomic scope" value="Eukaryota"/>
</dbReference>
<dbReference type="InterPro" id="IPR058533">
    <property type="entry name" value="Cation_efflux_TM"/>
</dbReference>
<comment type="function">
    <text evidence="8">Functions as a zinc transporter.</text>
</comment>
<feature type="transmembrane region" description="Helical" evidence="8">
    <location>
        <begin position="12"/>
        <end position="35"/>
    </location>
</feature>
<feature type="transmembrane region" description="Helical" evidence="8">
    <location>
        <begin position="88"/>
        <end position="121"/>
    </location>
</feature>
<evidence type="ECO:0000256" key="1">
    <source>
        <dbReference type="ARBA" id="ARBA00004141"/>
    </source>
</evidence>
<keyword evidence="5 8" id="KW-1133">Transmembrane helix</keyword>
<dbReference type="GO" id="GO:0005794">
    <property type="term" value="C:Golgi apparatus"/>
    <property type="evidence" value="ECO:0007669"/>
    <property type="project" value="TreeGrafter"/>
</dbReference>
<dbReference type="Pfam" id="PF01545">
    <property type="entry name" value="Cation_efflux"/>
    <property type="match status" value="1"/>
</dbReference>
<keyword evidence="8" id="KW-0256">Endoplasmic reticulum</keyword>
<sequence length="631" mass="70735">MDSKSRYDSSISLTKCFGSLPFLVAFPIIFLSHSLSTSFEYSYENTVLLNIFLASISLTIVILAFRMNVLPISRTNSSSGEPSKFNTIYLLSTFYIIFTSASFMPASRIAILYFGLFLNAWNLYTPLAFVFDCYSNYKEFYGLHVFLTYGLVLLGFNLISRKLRSTSVSNLLSSVDKPTVFGISILGAIALVLYNPSAFNFSMIGVCIATFIVVIISLQEFQMRDTRLSAVLISVIVETLMYVVLSRPPSLQQLINICLAIVITPDKSYLFEEHEFCSQNRPGSPILKELMEHSDTRAIFNFLLLNATFMFVQFLYSFRSKSLGLLSDSLHMALDCMSLILGLIAGVLSKQEIDPNGKYPFGLKNFEILAGFTNGTLLIGISGTIFLEAIGRLSNPVHLQKTTELIVVSILGLLVNLVGIFAFNHGHAHGHGHSHGHSHSHDTSEHHHEHSHGHEHPHSDHHHDSNDNLLKPKSDSHDHMNDNMRGIFLHIIADALGSVGVVISTILTKCIHWDGFDPIASIIIATMIFVSAVPLVKSTASTLLLSISKPKEDEIRNTLREITQIKGVKSFTTPRFWPDNNKHISGYVHVQVYRGENTSYIKKQCEKMFESRHMDVMIQVENDYDDCWCRS</sequence>
<dbReference type="SUPFAM" id="SSF161111">
    <property type="entry name" value="Cation efflux protein transmembrane domain-like"/>
    <property type="match status" value="1"/>
</dbReference>
<proteinExistence type="inferred from homology"/>
<dbReference type="Proteomes" id="UP000002037">
    <property type="component" value="Unassembled WGS sequence"/>
</dbReference>
<dbReference type="NCBIfam" id="TIGR01297">
    <property type="entry name" value="CDF"/>
    <property type="match status" value="1"/>
</dbReference>
<gene>
    <name evidence="11" type="ORF">CTRG_03775</name>
</gene>
<feature type="transmembrane region" description="Helical" evidence="8">
    <location>
        <begin position="201"/>
        <end position="221"/>
    </location>
</feature>
<dbReference type="GO" id="GO:0006882">
    <property type="term" value="P:intracellular zinc ion homeostasis"/>
    <property type="evidence" value="ECO:0007669"/>
    <property type="project" value="EnsemblFungi"/>
</dbReference>
<dbReference type="VEuPathDB" id="FungiDB:CTRG_03775"/>
<dbReference type="RefSeq" id="XP_002549478.1">
    <property type="nucleotide sequence ID" value="XM_002549432.1"/>
</dbReference>
<feature type="transmembrane region" description="Helical" evidence="8">
    <location>
        <begin position="368"/>
        <end position="390"/>
    </location>
</feature>
<organism evidence="11 12">
    <name type="scientific">Candida tropicalis (strain ATCC MYA-3404 / T1)</name>
    <name type="common">Yeast</name>
    <dbReference type="NCBI Taxonomy" id="294747"/>
    <lineage>
        <taxon>Eukaryota</taxon>
        <taxon>Fungi</taxon>
        <taxon>Dikarya</taxon>
        <taxon>Ascomycota</taxon>
        <taxon>Saccharomycotina</taxon>
        <taxon>Pichiomycetes</taxon>
        <taxon>Debaryomycetaceae</taxon>
        <taxon>Candida/Lodderomyces clade</taxon>
        <taxon>Candida</taxon>
    </lineage>
</organism>
<feature type="transmembrane region" description="Helical" evidence="8">
    <location>
        <begin position="228"/>
        <end position="245"/>
    </location>
</feature>
<feature type="transmembrane region" description="Helical" evidence="8">
    <location>
        <begin position="330"/>
        <end position="348"/>
    </location>
</feature>
<dbReference type="EMBL" id="GG692399">
    <property type="protein sequence ID" value="EER32104.1"/>
    <property type="molecule type" value="Genomic_DNA"/>
</dbReference>
<keyword evidence="6 8" id="KW-0406">Ion transport</keyword>
<comment type="caution">
    <text evidence="8">Lacks conserved residue(s) required for the propagation of feature annotation.</text>
</comment>
<comment type="similarity">
    <text evidence="2 8">Belongs to the cation diffusion facilitator (CDF) transporter (TC 2.A.4) family. SLC30A subfamily.</text>
</comment>
<reference evidence="11 12" key="1">
    <citation type="journal article" date="2009" name="Nature">
        <title>Evolution of pathogenicity and sexual reproduction in eight Candida genomes.</title>
        <authorList>
            <person name="Butler G."/>
            <person name="Rasmussen M.D."/>
            <person name="Lin M.F."/>
            <person name="Santos M.A."/>
            <person name="Sakthikumar S."/>
            <person name="Munro C.A."/>
            <person name="Rheinbay E."/>
            <person name="Grabherr M."/>
            <person name="Forche A."/>
            <person name="Reedy J.L."/>
            <person name="Agrafioti I."/>
            <person name="Arnaud M.B."/>
            <person name="Bates S."/>
            <person name="Brown A.J."/>
            <person name="Brunke S."/>
            <person name="Costanzo M.C."/>
            <person name="Fitzpatrick D.A."/>
            <person name="de Groot P.W."/>
            <person name="Harris D."/>
            <person name="Hoyer L.L."/>
            <person name="Hube B."/>
            <person name="Klis F.M."/>
            <person name="Kodira C."/>
            <person name="Lennard N."/>
            <person name="Logue M.E."/>
            <person name="Martin R."/>
            <person name="Neiman A.M."/>
            <person name="Nikolaou E."/>
            <person name="Quail M.A."/>
            <person name="Quinn J."/>
            <person name="Santos M.C."/>
            <person name="Schmitzberger F.F."/>
            <person name="Sherlock G."/>
            <person name="Shah P."/>
            <person name="Silverstein K.A."/>
            <person name="Skrzypek M.S."/>
            <person name="Soll D."/>
            <person name="Staggs R."/>
            <person name="Stansfield I."/>
            <person name="Stumpf M.P."/>
            <person name="Sudbery P.E."/>
            <person name="Srikantha T."/>
            <person name="Zeng Q."/>
            <person name="Berman J."/>
            <person name="Berriman M."/>
            <person name="Heitman J."/>
            <person name="Gow N.A."/>
            <person name="Lorenz M.C."/>
            <person name="Birren B.W."/>
            <person name="Kellis M."/>
            <person name="Cuomo C.A."/>
        </authorList>
    </citation>
    <scope>NUCLEOTIDE SEQUENCE [LARGE SCALE GENOMIC DNA]</scope>
    <source>
        <strain evidence="12">ATCC MYA-3404 / T1</strain>
    </source>
</reference>
<feature type="transmembrane region" description="Helical" evidence="8">
    <location>
        <begin position="402"/>
        <end position="423"/>
    </location>
</feature>
<evidence type="ECO:0000256" key="7">
    <source>
        <dbReference type="ARBA" id="ARBA00023136"/>
    </source>
</evidence>
<dbReference type="GO" id="GO:1904257">
    <property type="term" value="P:zinc ion import into Golgi lumen"/>
    <property type="evidence" value="ECO:0007669"/>
    <property type="project" value="TreeGrafter"/>
</dbReference>
<dbReference type="GeneID" id="8301401"/>
<keyword evidence="3 8" id="KW-0813">Transport</keyword>
<comment type="subcellular location">
    <subcellularLocation>
        <location evidence="8">Endoplasmic reticulum membrane</location>
        <topology evidence="8">Multi-pass membrane protein</topology>
    </subcellularLocation>
    <subcellularLocation>
        <location evidence="1">Membrane</location>
        <topology evidence="1">Multi-pass membrane protein</topology>
    </subcellularLocation>
</comment>
<dbReference type="Gene3D" id="1.20.1510.10">
    <property type="entry name" value="Cation efflux protein transmembrane domain"/>
    <property type="match status" value="1"/>
</dbReference>
<evidence type="ECO:0000259" key="10">
    <source>
        <dbReference type="Pfam" id="PF01545"/>
    </source>
</evidence>
<dbReference type="AlphaFoldDB" id="C5MDM3"/>
<feature type="transmembrane region" description="Helical" evidence="8">
    <location>
        <begin position="141"/>
        <end position="159"/>
    </location>
</feature>
<feature type="transmembrane region" description="Helical" evidence="8">
    <location>
        <begin position="47"/>
        <end position="67"/>
    </location>
</feature>
<evidence type="ECO:0000256" key="6">
    <source>
        <dbReference type="ARBA" id="ARBA00023065"/>
    </source>
</evidence>
<evidence type="ECO:0000256" key="8">
    <source>
        <dbReference type="RuleBase" id="RU369017"/>
    </source>
</evidence>
<dbReference type="InterPro" id="IPR027469">
    <property type="entry name" value="Cation_efflux_TMD_sf"/>
</dbReference>
<keyword evidence="12" id="KW-1185">Reference proteome</keyword>
<evidence type="ECO:0000313" key="11">
    <source>
        <dbReference type="EMBL" id="EER32104.1"/>
    </source>
</evidence>
<evidence type="ECO:0000256" key="3">
    <source>
        <dbReference type="ARBA" id="ARBA00022448"/>
    </source>
</evidence>
<evidence type="ECO:0000256" key="9">
    <source>
        <dbReference type="SAM" id="MobiDB-lite"/>
    </source>
</evidence>
<name>C5MDM3_CANTT</name>
<dbReference type="OrthoDB" id="78669at2759"/>
<dbReference type="InterPro" id="IPR045316">
    <property type="entry name" value="Msc2-like"/>
</dbReference>